<feature type="region of interest" description="Disordered" evidence="1">
    <location>
        <begin position="1"/>
        <end position="37"/>
    </location>
</feature>
<gene>
    <name evidence="2" type="ORF">X975_13832</name>
</gene>
<feature type="compositionally biased region" description="Polar residues" evidence="1">
    <location>
        <begin position="106"/>
        <end position="125"/>
    </location>
</feature>
<accession>A0A087TS40</accession>
<keyword evidence="3" id="KW-1185">Reference proteome</keyword>
<feature type="compositionally biased region" description="Basic and acidic residues" evidence="1">
    <location>
        <begin position="13"/>
        <end position="36"/>
    </location>
</feature>
<evidence type="ECO:0000313" key="3">
    <source>
        <dbReference type="Proteomes" id="UP000054359"/>
    </source>
</evidence>
<name>A0A087TS40_STEMI</name>
<feature type="non-terminal residue" evidence="2">
    <location>
        <position position="125"/>
    </location>
</feature>
<proteinExistence type="predicted"/>
<sequence>MSIQDSLHCGNSMKHEISDQRHTDVSGHEAHGKEESALESLQKFCEVDLELLNRNQREQPGSSSIRKMDVGRKQNNENISPEPKKESRLTSIIDQLRISKTKDAGQSDTVNKQSGKPNSNSPWTQ</sequence>
<feature type="compositionally biased region" description="Basic and acidic residues" evidence="1">
    <location>
        <begin position="66"/>
        <end position="75"/>
    </location>
</feature>
<dbReference type="OrthoDB" id="6436046at2759"/>
<feature type="region of interest" description="Disordered" evidence="1">
    <location>
        <begin position="52"/>
        <end position="125"/>
    </location>
</feature>
<dbReference type="EMBL" id="KK116499">
    <property type="protein sequence ID" value="KFM67929.1"/>
    <property type="molecule type" value="Genomic_DNA"/>
</dbReference>
<reference evidence="2 3" key="1">
    <citation type="submission" date="2013-11" db="EMBL/GenBank/DDBJ databases">
        <title>Genome sequencing of Stegodyphus mimosarum.</title>
        <authorList>
            <person name="Bechsgaard J."/>
        </authorList>
    </citation>
    <scope>NUCLEOTIDE SEQUENCE [LARGE SCALE GENOMIC DNA]</scope>
</reference>
<organism evidence="2 3">
    <name type="scientific">Stegodyphus mimosarum</name>
    <name type="common">African social velvet spider</name>
    <dbReference type="NCBI Taxonomy" id="407821"/>
    <lineage>
        <taxon>Eukaryota</taxon>
        <taxon>Metazoa</taxon>
        <taxon>Ecdysozoa</taxon>
        <taxon>Arthropoda</taxon>
        <taxon>Chelicerata</taxon>
        <taxon>Arachnida</taxon>
        <taxon>Araneae</taxon>
        <taxon>Araneomorphae</taxon>
        <taxon>Entelegynae</taxon>
        <taxon>Eresoidea</taxon>
        <taxon>Eresidae</taxon>
        <taxon>Stegodyphus</taxon>
    </lineage>
</organism>
<evidence type="ECO:0000313" key="2">
    <source>
        <dbReference type="EMBL" id="KFM67929.1"/>
    </source>
</evidence>
<dbReference type="AlphaFoldDB" id="A0A087TS40"/>
<dbReference type="Proteomes" id="UP000054359">
    <property type="component" value="Unassembled WGS sequence"/>
</dbReference>
<evidence type="ECO:0000256" key="1">
    <source>
        <dbReference type="SAM" id="MobiDB-lite"/>
    </source>
</evidence>
<protein>
    <submittedName>
        <fullName evidence="2">Uncharacterized protein</fullName>
    </submittedName>
</protein>